<comment type="caution">
    <text evidence="2">The sequence shown here is derived from an EMBL/GenBank/DDBJ whole genome shotgun (WGS) entry which is preliminary data.</text>
</comment>
<dbReference type="Pfam" id="PF03886">
    <property type="entry name" value="ABC_trans_aux"/>
    <property type="match status" value="1"/>
</dbReference>
<protein>
    <recommendedName>
        <fullName evidence="1">ABC-type transport auxiliary lipoprotein component domain-containing protein</fullName>
    </recommendedName>
</protein>
<dbReference type="Gene3D" id="3.40.50.10610">
    <property type="entry name" value="ABC-type transport auxiliary lipoprotein component"/>
    <property type="match status" value="1"/>
</dbReference>
<gene>
    <name evidence="2" type="ORF">LCGC14_0492530</name>
</gene>
<dbReference type="SUPFAM" id="SSF159594">
    <property type="entry name" value="XCC0632-like"/>
    <property type="match status" value="1"/>
</dbReference>
<name>A0A0F9UT47_9ZZZZ</name>
<dbReference type="InterPro" id="IPR005586">
    <property type="entry name" value="ABC_trans_aux"/>
</dbReference>
<evidence type="ECO:0000259" key="1">
    <source>
        <dbReference type="Pfam" id="PF03886"/>
    </source>
</evidence>
<feature type="domain" description="ABC-type transport auxiliary lipoprotein component" evidence="1">
    <location>
        <begin position="28"/>
        <end position="189"/>
    </location>
</feature>
<dbReference type="EMBL" id="LAZR01000558">
    <property type="protein sequence ID" value="KKN64341.1"/>
    <property type="molecule type" value="Genomic_DNA"/>
</dbReference>
<dbReference type="PROSITE" id="PS51257">
    <property type="entry name" value="PROKAR_LIPOPROTEIN"/>
    <property type="match status" value="1"/>
</dbReference>
<evidence type="ECO:0000313" key="2">
    <source>
        <dbReference type="EMBL" id="KKN64341.1"/>
    </source>
</evidence>
<accession>A0A0F9UT47</accession>
<reference evidence="2" key="1">
    <citation type="journal article" date="2015" name="Nature">
        <title>Complex archaea that bridge the gap between prokaryotes and eukaryotes.</title>
        <authorList>
            <person name="Spang A."/>
            <person name="Saw J.H."/>
            <person name="Jorgensen S.L."/>
            <person name="Zaremba-Niedzwiedzka K."/>
            <person name="Martijn J."/>
            <person name="Lind A.E."/>
            <person name="van Eijk R."/>
            <person name="Schleper C."/>
            <person name="Guy L."/>
            <person name="Ettema T.J."/>
        </authorList>
    </citation>
    <scope>NUCLEOTIDE SEQUENCE</scope>
</reference>
<dbReference type="AlphaFoldDB" id="A0A0F9UT47"/>
<sequence length="202" mass="22606">MKSLFLTASLLLLLAGCSSSIQTATQYYQFEQPIGASSRNVADTDAQLRIQTVVLRGALNNLGIAMKIDSNQIHAANYNLWGESPDVMLTATAQQALFNAMPNWMVIKGLPVITELDQQTFYELEYEIHHFNGDMQGNADISGLWRLYYTHPETGRRLISIHNFSQLVPIDDDGYDGLVSTLEATWLNINLNVAKQIEQARL</sequence>
<proteinExistence type="predicted"/>
<organism evidence="2">
    <name type="scientific">marine sediment metagenome</name>
    <dbReference type="NCBI Taxonomy" id="412755"/>
    <lineage>
        <taxon>unclassified sequences</taxon>
        <taxon>metagenomes</taxon>
        <taxon>ecological metagenomes</taxon>
    </lineage>
</organism>